<gene>
    <name evidence="1" type="ORF">EVA_13383</name>
</gene>
<comment type="caution">
    <text evidence="1">The sequence shown here is derived from an EMBL/GenBank/DDBJ whole genome shotgun (WGS) entry which is preliminary data.</text>
</comment>
<reference evidence="1" key="1">
    <citation type="journal article" date="2012" name="PLoS ONE">
        <title>Gene sets for utilization of primary and secondary nutrition supplies in the distal gut of endangered iberian lynx.</title>
        <authorList>
            <person name="Alcaide M."/>
            <person name="Messina E."/>
            <person name="Richter M."/>
            <person name="Bargiela R."/>
            <person name="Peplies J."/>
            <person name="Huws S.A."/>
            <person name="Newbold C.J."/>
            <person name="Golyshin P.N."/>
            <person name="Simon M.A."/>
            <person name="Lopez G."/>
            <person name="Yakimov M.M."/>
            <person name="Ferrer M."/>
        </authorList>
    </citation>
    <scope>NUCLEOTIDE SEQUENCE</scope>
</reference>
<dbReference type="EMBL" id="AMCI01004227">
    <property type="protein sequence ID" value="EJW98511.1"/>
    <property type="molecule type" value="Genomic_DNA"/>
</dbReference>
<name>J9FU57_9ZZZZ</name>
<sequence>MYASYPIRMILISEEWRIMSPAISFTSIFCPLHRWSQPCSAQRR</sequence>
<dbReference type="AlphaFoldDB" id="J9FU57"/>
<protein>
    <submittedName>
        <fullName evidence="1">Uncharacterized protein</fullName>
    </submittedName>
</protein>
<organism evidence="1">
    <name type="scientific">gut metagenome</name>
    <dbReference type="NCBI Taxonomy" id="749906"/>
    <lineage>
        <taxon>unclassified sequences</taxon>
        <taxon>metagenomes</taxon>
        <taxon>organismal metagenomes</taxon>
    </lineage>
</organism>
<accession>J9FU57</accession>
<evidence type="ECO:0000313" key="1">
    <source>
        <dbReference type="EMBL" id="EJW98511.1"/>
    </source>
</evidence>
<proteinExistence type="predicted"/>